<protein>
    <recommendedName>
        <fullName evidence="3 7">UDP-glucose 6-dehydrogenase</fullName>
        <ecNumber evidence="3 7">1.1.1.22</ecNumber>
    </recommendedName>
</protein>
<accession>A0A8J3F1A3</accession>
<feature type="binding site" evidence="9">
    <location>
        <begin position="153"/>
        <end position="156"/>
    </location>
    <ligand>
        <name>substrate</name>
    </ligand>
</feature>
<evidence type="ECO:0000256" key="8">
    <source>
        <dbReference type="PIRSR" id="PIRSR500134-1"/>
    </source>
</evidence>
<dbReference type="Gene3D" id="3.40.50.720">
    <property type="entry name" value="NAD(P)-binding Rossmann-like Domain"/>
    <property type="match status" value="2"/>
</dbReference>
<sequence>MKQIIVAGTGYVGLATGVSFATIGFKVTCVDIDESKINLLQKGICPIYEPGLQEALLESIMQERIEFTTNINQAYRKADVIFIAVGTPELPDGTANLTYLKEVAKDIAINASKDLVVVIKSTVPVGTNEVVKQILKEFAHPQLKIDVVSNPEFLREGSALHDIFHGDRIVIGADHPQSASYVSELYKSFNLPIFVTSVRSAEMIKYASNAFLATKISFINEISSICEAVGADVEQVAHGMGLDRRIGSQFLNAGIGFGGSCFPKDTSALVKSSALEGLELKLLKSVIDINDYQQLKLYELAKLYFGSLKDKQIAILGASFKPNTNDIRHAPSIALIKEFLKAGAIITVYDPIALPEVNREFGDSVKYSNDLYEAISNQDAALIVTEWNEIVQAELSQFETRMKQPLIFDGRNCFNLEEVQNTNIQYYSIGRKPVNVNLQIAQKL</sequence>
<dbReference type="EMBL" id="BMHB01000002">
    <property type="protein sequence ID" value="GGI16744.1"/>
    <property type="molecule type" value="Genomic_DNA"/>
</dbReference>
<evidence type="ECO:0000256" key="10">
    <source>
        <dbReference type="PIRSR" id="PIRSR500134-3"/>
    </source>
</evidence>
<evidence type="ECO:0000256" key="9">
    <source>
        <dbReference type="PIRSR" id="PIRSR500134-2"/>
    </source>
</evidence>
<dbReference type="Pfam" id="PF03720">
    <property type="entry name" value="UDPG_MGDP_dh_C"/>
    <property type="match status" value="1"/>
</dbReference>
<dbReference type="InterPro" id="IPR014027">
    <property type="entry name" value="UDP-Glc/GDP-Man_DH_C"/>
</dbReference>
<organism evidence="12 13">
    <name type="scientific">Gottfriedia solisilvae</name>
    <dbReference type="NCBI Taxonomy" id="1516104"/>
    <lineage>
        <taxon>Bacteria</taxon>
        <taxon>Bacillati</taxon>
        <taxon>Bacillota</taxon>
        <taxon>Bacilli</taxon>
        <taxon>Bacillales</taxon>
        <taxon>Bacillaceae</taxon>
        <taxon>Gottfriedia</taxon>
    </lineage>
</organism>
<evidence type="ECO:0000256" key="5">
    <source>
        <dbReference type="ARBA" id="ARBA00023027"/>
    </source>
</evidence>
<dbReference type="EC" id="1.1.1.22" evidence="3 7"/>
<dbReference type="InterPro" id="IPR001732">
    <property type="entry name" value="UDP-Glc/GDP-Man_DH_N"/>
</dbReference>
<dbReference type="SUPFAM" id="SSF52413">
    <property type="entry name" value="UDP-glucose/GDP-mannose dehydrogenase C-terminal domain"/>
    <property type="match status" value="1"/>
</dbReference>
<feature type="binding site" evidence="10">
    <location>
        <position position="87"/>
    </location>
    <ligand>
        <name>NAD(+)</name>
        <dbReference type="ChEBI" id="CHEBI:57540"/>
    </ligand>
</feature>
<feature type="binding site" evidence="10">
    <location>
        <position position="122"/>
    </location>
    <ligand>
        <name>NAD(+)</name>
        <dbReference type="ChEBI" id="CHEBI:57540"/>
    </ligand>
</feature>
<reference evidence="13" key="1">
    <citation type="journal article" date="2019" name="Int. J. Syst. Evol. Microbiol.">
        <title>The Global Catalogue of Microorganisms (GCM) 10K type strain sequencing project: providing services to taxonomists for standard genome sequencing and annotation.</title>
        <authorList>
            <consortium name="The Broad Institute Genomics Platform"/>
            <consortium name="The Broad Institute Genome Sequencing Center for Infectious Disease"/>
            <person name="Wu L."/>
            <person name="Ma J."/>
        </authorList>
    </citation>
    <scope>NUCLEOTIDE SEQUENCE [LARGE SCALE GENOMIC DNA]</scope>
    <source>
        <strain evidence="13">CGMCC 1.14993</strain>
    </source>
</reference>
<evidence type="ECO:0000313" key="12">
    <source>
        <dbReference type="EMBL" id="GGI16744.1"/>
    </source>
</evidence>
<comment type="similarity">
    <text evidence="2 7">Belongs to the UDP-glucose/GDP-mannose dehydrogenase family.</text>
</comment>
<dbReference type="SUPFAM" id="SSF51735">
    <property type="entry name" value="NAD(P)-binding Rossmann-fold domains"/>
    <property type="match status" value="1"/>
</dbReference>
<dbReference type="Pfam" id="PF00984">
    <property type="entry name" value="UDPG_MGDP_dh"/>
    <property type="match status" value="1"/>
</dbReference>
<feature type="binding site" evidence="10">
    <location>
        <position position="31"/>
    </location>
    <ligand>
        <name>NAD(+)</name>
        <dbReference type="ChEBI" id="CHEBI:57540"/>
    </ligand>
</feature>
<dbReference type="InterPro" id="IPR014026">
    <property type="entry name" value="UDP-Glc/GDP-Man_DH_dimer"/>
</dbReference>
<dbReference type="PIRSF" id="PIRSF000124">
    <property type="entry name" value="UDPglc_GDPman_dh"/>
    <property type="match status" value="1"/>
</dbReference>
<feature type="binding site" evidence="9">
    <location>
        <begin position="250"/>
        <end position="254"/>
    </location>
    <ligand>
        <name>substrate</name>
    </ligand>
</feature>
<evidence type="ECO:0000256" key="4">
    <source>
        <dbReference type="ARBA" id="ARBA00023002"/>
    </source>
</evidence>
<evidence type="ECO:0000256" key="2">
    <source>
        <dbReference type="ARBA" id="ARBA00006601"/>
    </source>
</evidence>
<dbReference type="GO" id="GO:0006065">
    <property type="term" value="P:UDP-glucuronate biosynthetic process"/>
    <property type="evidence" value="ECO:0007669"/>
    <property type="project" value="UniProtKB-UniPathway"/>
</dbReference>
<dbReference type="GO" id="GO:0051287">
    <property type="term" value="F:NAD binding"/>
    <property type="evidence" value="ECO:0007669"/>
    <property type="project" value="InterPro"/>
</dbReference>
<dbReference type="PANTHER" id="PTHR43750">
    <property type="entry name" value="UDP-GLUCOSE 6-DEHYDROGENASE TUAD"/>
    <property type="match status" value="1"/>
</dbReference>
<dbReference type="UniPathway" id="UPA00038">
    <property type="reaction ID" value="UER00491"/>
</dbReference>
<evidence type="ECO:0000256" key="6">
    <source>
        <dbReference type="ARBA" id="ARBA00047473"/>
    </source>
</evidence>
<evidence type="ECO:0000256" key="1">
    <source>
        <dbReference type="ARBA" id="ARBA00004701"/>
    </source>
</evidence>
<dbReference type="OrthoDB" id="9803238at2"/>
<evidence type="ECO:0000259" key="11">
    <source>
        <dbReference type="SMART" id="SM00984"/>
    </source>
</evidence>
<feature type="binding site" evidence="10">
    <location>
        <position position="328"/>
    </location>
    <ligand>
        <name>NAD(+)</name>
        <dbReference type="ChEBI" id="CHEBI:57540"/>
    </ligand>
</feature>
<feature type="binding site" evidence="10">
    <location>
        <position position="156"/>
    </location>
    <ligand>
        <name>NAD(+)</name>
        <dbReference type="ChEBI" id="CHEBI:57540"/>
    </ligand>
</feature>
<feature type="binding site" evidence="9">
    <location>
        <position position="205"/>
    </location>
    <ligand>
        <name>substrate</name>
    </ligand>
</feature>
<dbReference type="Pfam" id="PF03721">
    <property type="entry name" value="UDPG_MGDP_dh_N"/>
    <property type="match status" value="1"/>
</dbReference>
<dbReference type="InterPro" id="IPR036291">
    <property type="entry name" value="NAD(P)-bd_dom_sf"/>
</dbReference>
<gene>
    <name evidence="12" type="primary">ugd</name>
    <name evidence="12" type="ORF">GCM10007380_34490</name>
</gene>
<dbReference type="GO" id="GO:0000271">
    <property type="term" value="P:polysaccharide biosynthetic process"/>
    <property type="evidence" value="ECO:0007669"/>
    <property type="project" value="InterPro"/>
</dbReference>
<name>A0A8J3F1A3_9BACI</name>
<dbReference type="InterPro" id="IPR008927">
    <property type="entry name" value="6-PGluconate_DH-like_C_sf"/>
</dbReference>
<comment type="catalytic activity">
    <reaction evidence="6 7">
        <text>UDP-alpha-D-glucose + 2 NAD(+) + H2O = UDP-alpha-D-glucuronate + 2 NADH + 3 H(+)</text>
        <dbReference type="Rhea" id="RHEA:23596"/>
        <dbReference type="ChEBI" id="CHEBI:15377"/>
        <dbReference type="ChEBI" id="CHEBI:15378"/>
        <dbReference type="ChEBI" id="CHEBI:57540"/>
        <dbReference type="ChEBI" id="CHEBI:57945"/>
        <dbReference type="ChEBI" id="CHEBI:58052"/>
        <dbReference type="ChEBI" id="CHEBI:58885"/>
        <dbReference type="EC" id="1.1.1.22"/>
    </reaction>
</comment>
<dbReference type="AlphaFoldDB" id="A0A8J3F1A3"/>
<dbReference type="Gene3D" id="1.20.5.100">
    <property type="entry name" value="Cytochrome c1, transmembrane anchor, C-terminal"/>
    <property type="match status" value="1"/>
</dbReference>
<evidence type="ECO:0000256" key="7">
    <source>
        <dbReference type="PIRNR" id="PIRNR000124"/>
    </source>
</evidence>
<dbReference type="PANTHER" id="PTHR43750:SF4">
    <property type="entry name" value="UDP-GLUCOSE 6-DEHYDROGENASE YWQF"/>
    <property type="match status" value="1"/>
</dbReference>
<feature type="domain" description="UDP-glucose/GDP-mannose dehydrogenase C-terminal" evidence="11">
    <location>
        <begin position="314"/>
        <end position="416"/>
    </location>
</feature>
<feature type="binding site" evidence="10">
    <location>
        <position position="36"/>
    </location>
    <ligand>
        <name>NAD(+)</name>
        <dbReference type="ChEBI" id="CHEBI:57540"/>
    </ligand>
</feature>
<comment type="caution">
    <text evidence="12">The sequence shown here is derived from an EMBL/GenBank/DDBJ whole genome shotgun (WGS) entry which is preliminary data.</text>
</comment>
<comment type="pathway">
    <text evidence="1">Nucleotide-sugar biosynthesis; UDP-alpha-D-glucuronate biosynthesis; UDP-alpha-D-glucuronate from UDP-alpha-D-glucose: step 1/1.</text>
</comment>
<keyword evidence="5 7" id="KW-0520">NAD</keyword>
<evidence type="ECO:0000256" key="3">
    <source>
        <dbReference type="ARBA" id="ARBA00012954"/>
    </source>
</evidence>
<dbReference type="InterPro" id="IPR036220">
    <property type="entry name" value="UDP-Glc/GDP-Man_DH_C_sf"/>
</dbReference>
<dbReference type="InterPro" id="IPR017476">
    <property type="entry name" value="UDP-Glc/GDP-Man"/>
</dbReference>
<dbReference type="Proteomes" id="UP000626244">
    <property type="component" value="Unassembled WGS sequence"/>
</dbReference>
<dbReference type="SMART" id="SM00984">
    <property type="entry name" value="UDPG_MGDP_dh_C"/>
    <property type="match status" value="1"/>
</dbReference>
<dbReference type="SUPFAM" id="SSF48179">
    <property type="entry name" value="6-phosphogluconate dehydrogenase C-terminal domain-like"/>
    <property type="match status" value="1"/>
</dbReference>
<dbReference type="InterPro" id="IPR028357">
    <property type="entry name" value="UDPglc_DH_bac"/>
</dbReference>
<dbReference type="RefSeq" id="WP_088001338.1">
    <property type="nucleotide sequence ID" value="NZ_BMHB01000002.1"/>
</dbReference>
<feature type="binding site" evidence="9">
    <location>
        <position position="258"/>
    </location>
    <ligand>
        <name>substrate</name>
    </ligand>
</feature>
<proteinExistence type="inferred from homology"/>
<dbReference type="PIRSF" id="PIRSF500134">
    <property type="entry name" value="UDPglc_DH_bac"/>
    <property type="match status" value="1"/>
</dbReference>
<feature type="binding site" evidence="10">
    <location>
        <position position="264"/>
    </location>
    <ligand>
        <name>NAD(+)</name>
        <dbReference type="ChEBI" id="CHEBI:57540"/>
    </ligand>
</feature>
<dbReference type="GO" id="GO:0003979">
    <property type="term" value="F:UDP-glucose 6-dehydrogenase activity"/>
    <property type="evidence" value="ECO:0007669"/>
    <property type="project" value="UniProtKB-EC"/>
</dbReference>
<feature type="binding site" evidence="9">
    <location>
        <position position="321"/>
    </location>
    <ligand>
        <name>substrate</name>
    </ligand>
</feature>
<keyword evidence="13" id="KW-1185">Reference proteome</keyword>
<evidence type="ECO:0000313" key="13">
    <source>
        <dbReference type="Proteomes" id="UP000626244"/>
    </source>
</evidence>
<dbReference type="NCBIfam" id="TIGR03026">
    <property type="entry name" value="NDP-sugDHase"/>
    <property type="match status" value="1"/>
</dbReference>
<keyword evidence="4 7" id="KW-0560">Oxidoreductase</keyword>
<feature type="active site" description="Nucleophile" evidence="8">
    <location>
        <position position="261"/>
    </location>
</feature>